<organism evidence="1">
    <name type="scientific">Anguilla anguilla</name>
    <name type="common">European freshwater eel</name>
    <name type="synonym">Muraena anguilla</name>
    <dbReference type="NCBI Taxonomy" id="7936"/>
    <lineage>
        <taxon>Eukaryota</taxon>
        <taxon>Metazoa</taxon>
        <taxon>Chordata</taxon>
        <taxon>Craniata</taxon>
        <taxon>Vertebrata</taxon>
        <taxon>Euteleostomi</taxon>
        <taxon>Actinopterygii</taxon>
        <taxon>Neopterygii</taxon>
        <taxon>Teleostei</taxon>
        <taxon>Anguilliformes</taxon>
        <taxon>Anguillidae</taxon>
        <taxon>Anguilla</taxon>
    </lineage>
</organism>
<accession>A0A0E9WHN0</accession>
<protein>
    <submittedName>
        <fullName evidence="1">Uncharacterized protein</fullName>
    </submittedName>
</protein>
<reference evidence="1" key="2">
    <citation type="journal article" date="2015" name="Fish Shellfish Immunol.">
        <title>Early steps in the European eel (Anguilla anguilla)-Vibrio vulnificus interaction in the gills: Role of the RtxA13 toxin.</title>
        <authorList>
            <person name="Callol A."/>
            <person name="Pajuelo D."/>
            <person name="Ebbesson L."/>
            <person name="Teles M."/>
            <person name="MacKenzie S."/>
            <person name="Amaro C."/>
        </authorList>
    </citation>
    <scope>NUCLEOTIDE SEQUENCE</scope>
</reference>
<evidence type="ECO:0000313" key="1">
    <source>
        <dbReference type="EMBL" id="JAH89894.1"/>
    </source>
</evidence>
<sequence length="51" mass="5959">MHELTQLWLQMVTQTYCIEVFQSDYHHLGMIGIGVVAHFIGEHSTHKLFQC</sequence>
<reference evidence="1" key="1">
    <citation type="submission" date="2014-11" db="EMBL/GenBank/DDBJ databases">
        <authorList>
            <person name="Amaro Gonzalez C."/>
        </authorList>
    </citation>
    <scope>NUCLEOTIDE SEQUENCE</scope>
</reference>
<dbReference type="EMBL" id="GBXM01018683">
    <property type="protein sequence ID" value="JAH89894.1"/>
    <property type="molecule type" value="Transcribed_RNA"/>
</dbReference>
<dbReference type="AlphaFoldDB" id="A0A0E9WHN0"/>
<proteinExistence type="predicted"/>
<name>A0A0E9WHN0_ANGAN</name>